<dbReference type="Pfam" id="PF00201">
    <property type="entry name" value="UDPGT"/>
    <property type="match status" value="1"/>
</dbReference>
<evidence type="ECO:0000313" key="5">
    <source>
        <dbReference type="Proteomes" id="UP001163823"/>
    </source>
</evidence>
<dbReference type="GO" id="GO:0035251">
    <property type="term" value="F:UDP-glucosyltransferase activity"/>
    <property type="evidence" value="ECO:0007669"/>
    <property type="project" value="TreeGrafter"/>
</dbReference>
<reference evidence="4" key="1">
    <citation type="journal article" date="2023" name="Science">
        <title>Elucidation of the pathway for biosynthesis of saponin adjuvants from the soapbark tree.</title>
        <authorList>
            <person name="Reed J."/>
            <person name="Orme A."/>
            <person name="El-Demerdash A."/>
            <person name="Owen C."/>
            <person name="Martin L.B.B."/>
            <person name="Misra R.C."/>
            <person name="Kikuchi S."/>
            <person name="Rejzek M."/>
            <person name="Martin A.C."/>
            <person name="Harkess A."/>
            <person name="Leebens-Mack J."/>
            <person name="Louveau T."/>
            <person name="Stephenson M.J."/>
            <person name="Osbourn A."/>
        </authorList>
    </citation>
    <scope>NUCLEOTIDE SEQUENCE</scope>
    <source>
        <strain evidence="4">S10</strain>
    </source>
</reference>
<sequence length="478" mass="53694">MVESPADHDVLKIIVLPWVTSGHMIPMVDAARLFAMHGADVTIITTPANALTFQKSVDRDFNSGRLIRTHTLKFPAAEVGVPEGVENFNNTSPEMTSKVYLGVSMLREPTQQLIEDLRPDCLITDMFYPWAVDVADKLGIPRLIFQGPGSFGLSAMHSIKQYEPFKSVTSDTETFPLPGLPHKVEMTRLQIPKWVREPNGYTQLMGRVKDSERRSYGSLVNSFYDFEGPYEEHYRKATGQRVWSIGPVSVWVNQDAADKVGRGQDLVAEDQNSWLNWLNSKEKNSVLYVSFGSMAKFPSAQLLEIAHGLEASGHSFIWVVRKVDGDDDVDVWLPDFEKKMKENNKGFIIRNWAPQLLILDHPAIGGLLNHSGWNSVLEGATAGLPMITWPLYAEHFYNERLVLDVLKIGVPVGVKEWKNLHEVGELVRRDAIAKAIKLLMGSGEEAEVMRKKAKELGVGAKKGYSGWRFFSYQFDSSD</sequence>
<accession>A0AAD7KQE1</accession>
<dbReference type="FunFam" id="3.40.50.2000:FF:000071">
    <property type="entry name" value="Glycosyltransferase"/>
    <property type="match status" value="1"/>
</dbReference>
<evidence type="ECO:0000313" key="4">
    <source>
        <dbReference type="EMBL" id="KAJ7943746.1"/>
    </source>
</evidence>
<dbReference type="PANTHER" id="PTHR48047:SF182">
    <property type="entry name" value="GLYCOSYLTRANSFERASE"/>
    <property type="match status" value="1"/>
</dbReference>
<keyword evidence="3" id="KW-0808">Transferase</keyword>
<evidence type="ECO:0000256" key="1">
    <source>
        <dbReference type="ARBA" id="ARBA00009995"/>
    </source>
</evidence>
<gene>
    <name evidence="4" type="ORF">O6P43_033256</name>
</gene>
<dbReference type="Proteomes" id="UP001163823">
    <property type="component" value="Chromosome 14"/>
</dbReference>
<comment type="caution">
    <text evidence="4">The sequence shown here is derived from an EMBL/GenBank/DDBJ whole genome shotgun (WGS) entry which is preliminary data.</text>
</comment>
<dbReference type="InterPro" id="IPR002213">
    <property type="entry name" value="UDP_glucos_trans"/>
</dbReference>
<organism evidence="4 5">
    <name type="scientific">Quillaja saponaria</name>
    <name type="common">Soap bark tree</name>
    <dbReference type="NCBI Taxonomy" id="32244"/>
    <lineage>
        <taxon>Eukaryota</taxon>
        <taxon>Viridiplantae</taxon>
        <taxon>Streptophyta</taxon>
        <taxon>Embryophyta</taxon>
        <taxon>Tracheophyta</taxon>
        <taxon>Spermatophyta</taxon>
        <taxon>Magnoliopsida</taxon>
        <taxon>eudicotyledons</taxon>
        <taxon>Gunneridae</taxon>
        <taxon>Pentapetalae</taxon>
        <taxon>rosids</taxon>
        <taxon>fabids</taxon>
        <taxon>Fabales</taxon>
        <taxon>Quillajaceae</taxon>
        <taxon>Quillaja</taxon>
    </lineage>
</organism>
<dbReference type="CDD" id="cd03784">
    <property type="entry name" value="GT1_Gtf-like"/>
    <property type="match status" value="1"/>
</dbReference>
<keyword evidence="2" id="KW-0328">Glycosyltransferase</keyword>
<comment type="similarity">
    <text evidence="1">Belongs to the UDP-glycosyltransferase family.</text>
</comment>
<protein>
    <submittedName>
        <fullName evidence="4">Glycosyltransferase</fullName>
    </submittedName>
</protein>
<dbReference type="PANTHER" id="PTHR48047">
    <property type="entry name" value="GLYCOSYLTRANSFERASE"/>
    <property type="match status" value="1"/>
</dbReference>
<proteinExistence type="inferred from homology"/>
<evidence type="ECO:0000256" key="2">
    <source>
        <dbReference type="ARBA" id="ARBA00022676"/>
    </source>
</evidence>
<name>A0AAD7KQE1_QUISA</name>
<dbReference type="FunFam" id="3.40.50.2000:FF:000047">
    <property type="entry name" value="Glycosyltransferase"/>
    <property type="match status" value="1"/>
</dbReference>
<dbReference type="AlphaFoldDB" id="A0AAD7KQE1"/>
<dbReference type="KEGG" id="qsa:O6P43_033256"/>
<dbReference type="EMBL" id="JARAOO010000014">
    <property type="protein sequence ID" value="KAJ7943746.1"/>
    <property type="molecule type" value="Genomic_DNA"/>
</dbReference>
<keyword evidence="5" id="KW-1185">Reference proteome</keyword>
<dbReference type="Gene3D" id="3.40.50.2000">
    <property type="entry name" value="Glycogen Phosphorylase B"/>
    <property type="match status" value="2"/>
</dbReference>
<dbReference type="SUPFAM" id="SSF53756">
    <property type="entry name" value="UDP-Glycosyltransferase/glycogen phosphorylase"/>
    <property type="match status" value="1"/>
</dbReference>
<evidence type="ECO:0000256" key="3">
    <source>
        <dbReference type="ARBA" id="ARBA00022679"/>
    </source>
</evidence>